<sequence length="61" mass="7022">ESKKWTWRRIILDFSLSKNEMKVCMIGARDCFSSANPILSEILKLLRCNGRGASTCRESRD</sequence>
<dbReference type="EMBL" id="HG994368">
    <property type="protein sequence ID" value="CAF1823830.1"/>
    <property type="molecule type" value="Genomic_DNA"/>
</dbReference>
<accession>A0A816JH69</accession>
<reference evidence="1" key="1">
    <citation type="submission" date="2021-01" db="EMBL/GenBank/DDBJ databases">
        <authorList>
            <consortium name="Genoscope - CEA"/>
            <person name="William W."/>
        </authorList>
    </citation>
    <scope>NUCLEOTIDE SEQUENCE</scope>
</reference>
<feature type="non-terminal residue" evidence="1">
    <location>
        <position position="1"/>
    </location>
</feature>
<dbReference type="Proteomes" id="UP001295469">
    <property type="component" value="Chromosome C04"/>
</dbReference>
<gene>
    <name evidence="1" type="ORF">DARMORV10_C04P17630.1</name>
</gene>
<protein>
    <submittedName>
        <fullName evidence="1">(rape) hypothetical protein</fullName>
    </submittedName>
</protein>
<organism evidence="1">
    <name type="scientific">Brassica napus</name>
    <name type="common">Rape</name>
    <dbReference type="NCBI Taxonomy" id="3708"/>
    <lineage>
        <taxon>Eukaryota</taxon>
        <taxon>Viridiplantae</taxon>
        <taxon>Streptophyta</taxon>
        <taxon>Embryophyta</taxon>
        <taxon>Tracheophyta</taxon>
        <taxon>Spermatophyta</taxon>
        <taxon>Magnoliopsida</taxon>
        <taxon>eudicotyledons</taxon>
        <taxon>Gunneridae</taxon>
        <taxon>Pentapetalae</taxon>
        <taxon>rosids</taxon>
        <taxon>malvids</taxon>
        <taxon>Brassicales</taxon>
        <taxon>Brassicaceae</taxon>
        <taxon>Brassiceae</taxon>
        <taxon>Brassica</taxon>
    </lineage>
</organism>
<dbReference type="AlphaFoldDB" id="A0A816JH69"/>
<proteinExistence type="predicted"/>
<evidence type="ECO:0000313" key="1">
    <source>
        <dbReference type="EMBL" id="CAF1823830.1"/>
    </source>
</evidence>
<name>A0A816JH69_BRANA</name>